<sequence length="403" mass="43824">MAVLREKLGASARASLKRRGIVSVFASHEVHVLEPLRHAHFEAEYFLCAEKLGSLPPAVTQAWAFEAKNQLRRMKQCLKLILAREAERRYDFFVRLRPDLLVLSAPDLRSVWGSSDAEGAGRRCVHARLRAARGISGLTSSHLSYCYCGGSCCARGVLPDAAKDSSADAAFVADDQLALGAREPFLRLWLGKGNSSGVPWRMAPMAETSLTEGLLRKRVPLCVLQMRALPLGSSNLGHAAEAKKCGYAELAPALNQSCGASSSVDEVPELKFDAPQNRDTTPSAAAAAARINRLLKKRKLEQVFVASDAQEGFRVELRSLVKEALYFFSPDDGADKLDEGPRQLAELLLLGEAEYFVGSTGSAFSGAVRRQRKHLGLQSKVSEEVFCPQLTAGDAARRCVSEP</sequence>
<dbReference type="GO" id="GO:0006004">
    <property type="term" value="P:fucose metabolic process"/>
    <property type="evidence" value="ECO:0007669"/>
    <property type="project" value="UniProtKB-KW"/>
</dbReference>
<name>A0AA36J235_9DINO</name>
<keyword evidence="5" id="KW-1185">Reference proteome</keyword>
<dbReference type="GO" id="GO:0016740">
    <property type="term" value="F:transferase activity"/>
    <property type="evidence" value="ECO:0007669"/>
    <property type="project" value="UniProtKB-KW"/>
</dbReference>
<evidence type="ECO:0000256" key="2">
    <source>
        <dbReference type="ARBA" id="ARBA00023253"/>
    </source>
</evidence>
<evidence type="ECO:0000313" key="5">
    <source>
        <dbReference type="Proteomes" id="UP001178507"/>
    </source>
</evidence>
<gene>
    <name evidence="4" type="ORF">EVOR1521_LOCUS21184</name>
</gene>
<reference evidence="4" key="1">
    <citation type="submission" date="2023-08" db="EMBL/GenBank/DDBJ databases">
        <authorList>
            <person name="Chen Y."/>
            <person name="Shah S."/>
            <person name="Dougan E. K."/>
            <person name="Thang M."/>
            <person name="Chan C."/>
        </authorList>
    </citation>
    <scope>NUCLEOTIDE SEQUENCE</scope>
</reference>
<evidence type="ECO:0000313" key="4">
    <source>
        <dbReference type="EMBL" id="CAJ1397095.1"/>
    </source>
</evidence>
<dbReference type="AlphaFoldDB" id="A0AA36J235"/>
<keyword evidence="1" id="KW-0808">Transferase</keyword>
<organism evidence="4 5">
    <name type="scientific">Effrenium voratum</name>
    <dbReference type="NCBI Taxonomy" id="2562239"/>
    <lineage>
        <taxon>Eukaryota</taxon>
        <taxon>Sar</taxon>
        <taxon>Alveolata</taxon>
        <taxon>Dinophyceae</taxon>
        <taxon>Suessiales</taxon>
        <taxon>Symbiodiniaceae</taxon>
        <taxon>Effrenium</taxon>
    </lineage>
</organism>
<dbReference type="InterPro" id="IPR019378">
    <property type="entry name" value="GDP-Fuc_O-FucTrfase"/>
</dbReference>
<comment type="caution">
    <text evidence="4">The sequence shown here is derived from an EMBL/GenBank/DDBJ whole genome shotgun (WGS) entry which is preliminary data.</text>
</comment>
<keyword evidence="2" id="KW-0294">Fucose metabolism</keyword>
<accession>A0AA36J235</accession>
<dbReference type="Gene3D" id="3.40.50.11350">
    <property type="match status" value="1"/>
</dbReference>
<dbReference type="EMBL" id="CAUJNA010003254">
    <property type="protein sequence ID" value="CAJ1397095.1"/>
    <property type="molecule type" value="Genomic_DNA"/>
</dbReference>
<dbReference type="Pfam" id="PF10250">
    <property type="entry name" value="O-FucT"/>
    <property type="match status" value="1"/>
</dbReference>
<keyword evidence="3" id="KW-0119">Carbohydrate metabolism</keyword>
<evidence type="ECO:0000256" key="3">
    <source>
        <dbReference type="ARBA" id="ARBA00023277"/>
    </source>
</evidence>
<protein>
    <submittedName>
        <fullName evidence="4">Uncharacterized protein</fullName>
    </submittedName>
</protein>
<proteinExistence type="predicted"/>
<dbReference type="Proteomes" id="UP001178507">
    <property type="component" value="Unassembled WGS sequence"/>
</dbReference>
<evidence type="ECO:0000256" key="1">
    <source>
        <dbReference type="ARBA" id="ARBA00022679"/>
    </source>
</evidence>